<evidence type="ECO:0000313" key="3">
    <source>
        <dbReference type="Proteomes" id="UP001162483"/>
    </source>
</evidence>
<organism evidence="2 3">
    <name type="scientific">Staurois parvus</name>
    <dbReference type="NCBI Taxonomy" id="386267"/>
    <lineage>
        <taxon>Eukaryota</taxon>
        <taxon>Metazoa</taxon>
        <taxon>Chordata</taxon>
        <taxon>Craniata</taxon>
        <taxon>Vertebrata</taxon>
        <taxon>Euteleostomi</taxon>
        <taxon>Amphibia</taxon>
        <taxon>Batrachia</taxon>
        <taxon>Anura</taxon>
        <taxon>Neobatrachia</taxon>
        <taxon>Ranoidea</taxon>
        <taxon>Ranidae</taxon>
        <taxon>Staurois</taxon>
    </lineage>
</organism>
<evidence type="ECO:0000256" key="1">
    <source>
        <dbReference type="SAM" id="MobiDB-lite"/>
    </source>
</evidence>
<evidence type="ECO:0000313" key="2">
    <source>
        <dbReference type="EMBL" id="CAI9587295.1"/>
    </source>
</evidence>
<comment type="caution">
    <text evidence="2">The sequence shown here is derived from an EMBL/GenBank/DDBJ whole genome shotgun (WGS) entry which is preliminary data.</text>
</comment>
<reference evidence="2" key="1">
    <citation type="submission" date="2023-05" db="EMBL/GenBank/DDBJ databases">
        <authorList>
            <person name="Stuckert A."/>
        </authorList>
    </citation>
    <scope>NUCLEOTIDE SEQUENCE</scope>
</reference>
<feature type="non-terminal residue" evidence="2">
    <location>
        <position position="1"/>
    </location>
</feature>
<keyword evidence="3" id="KW-1185">Reference proteome</keyword>
<dbReference type="EMBL" id="CATNWA010015837">
    <property type="protein sequence ID" value="CAI9587295.1"/>
    <property type="molecule type" value="Genomic_DNA"/>
</dbReference>
<dbReference type="Proteomes" id="UP001162483">
    <property type="component" value="Unassembled WGS sequence"/>
</dbReference>
<name>A0ABN9ETK9_9NEOB</name>
<accession>A0ABN9ETK9</accession>
<gene>
    <name evidence="2" type="ORF">SPARVUS_LOCUS10544751</name>
</gene>
<feature type="non-terminal residue" evidence="2">
    <location>
        <position position="116"/>
    </location>
</feature>
<feature type="region of interest" description="Disordered" evidence="1">
    <location>
        <begin position="97"/>
        <end position="116"/>
    </location>
</feature>
<proteinExistence type="predicted"/>
<protein>
    <submittedName>
        <fullName evidence="2">Uncharacterized protein</fullName>
    </submittedName>
</protein>
<feature type="compositionally biased region" description="Polar residues" evidence="1">
    <location>
        <begin position="98"/>
        <end position="116"/>
    </location>
</feature>
<sequence length="116" mass="12827">IYIYIVAVRCPATPGFSTRQVEGLQRVNVLQRKLTFRFPHLFIKFVLGSGAWRFRRDLGGMESPIRGPGFENPQHSDCTGVCRPFYRVLTIVLGSTPADRSQAGSTPAVRSQAGST</sequence>